<feature type="signal peptide" evidence="1">
    <location>
        <begin position="1"/>
        <end position="20"/>
    </location>
</feature>
<accession>A0ABN3PGB0</accession>
<dbReference type="InterPro" id="IPR024079">
    <property type="entry name" value="MetalloPept_cat_dom_sf"/>
</dbReference>
<keyword evidence="1" id="KW-0732">Signal</keyword>
<dbReference type="Gene3D" id="3.40.390.10">
    <property type="entry name" value="Collagenase (Catalytic Domain)"/>
    <property type="match status" value="1"/>
</dbReference>
<reference evidence="2 3" key="1">
    <citation type="journal article" date="2019" name="Int. J. Syst. Evol. Microbiol.">
        <title>The Global Catalogue of Microorganisms (GCM) 10K type strain sequencing project: providing services to taxonomists for standard genome sequencing and annotation.</title>
        <authorList>
            <consortium name="The Broad Institute Genomics Platform"/>
            <consortium name="The Broad Institute Genome Sequencing Center for Infectious Disease"/>
            <person name="Wu L."/>
            <person name="Ma J."/>
        </authorList>
    </citation>
    <scope>NUCLEOTIDE SEQUENCE [LARGE SCALE GENOMIC DNA]</scope>
    <source>
        <strain evidence="2 3">JCM 6833</strain>
    </source>
</reference>
<evidence type="ECO:0000313" key="3">
    <source>
        <dbReference type="Proteomes" id="UP001501509"/>
    </source>
</evidence>
<evidence type="ECO:0008006" key="4">
    <source>
        <dbReference type="Google" id="ProtNLM"/>
    </source>
</evidence>
<evidence type="ECO:0000256" key="1">
    <source>
        <dbReference type="SAM" id="SignalP"/>
    </source>
</evidence>
<gene>
    <name evidence="2" type="ORF">GCM10010411_14640</name>
</gene>
<feature type="chain" id="PRO_5045432857" description="Secreted protein" evidence="1">
    <location>
        <begin position="21"/>
        <end position="394"/>
    </location>
</feature>
<dbReference type="RefSeq" id="WP_344538964.1">
    <property type="nucleotide sequence ID" value="NZ_BAAATD010000002.1"/>
</dbReference>
<organism evidence="2 3">
    <name type="scientific">Actinomadura fulvescens</name>
    <dbReference type="NCBI Taxonomy" id="46160"/>
    <lineage>
        <taxon>Bacteria</taxon>
        <taxon>Bacillati</taxon>
        <taxon>Actinomycetota</taxon>
        <taxon>Actinomycetes</taxon>
        <taxon>Streptosporangiales</taxon>
        <taxon>Thermomonosporaceae</taxon>
        <taxon>Actinomadura</taxon>
    </lineage>
</organism>
<evidence type="ECO:0000313" key="2">
    <source>
        <dbReference type="EMBL" id="GAA2583073.1"/>
    </source>
</evidence>
<dbReference type="Pfam" id="PF09471">
    <property type="entry name" value="Peptidase_M64"/>
    <property type="match status" value="2"/>
</dbReference>
<name>A0ABN3PGB0_9ACTN</name>
<keyword evidence="3" id="KW-1185">Reference proteome</keyword>
<proteinExistence type="predicted"/>
<protein>
    <recommendedName>
        <fullName evidence="4">Secreted protein</fullName>
    </recommendedName>
</protein>
<dbReference type="EMBL" id="BAAATD010000002">
    <property type="protein sequence ID" value="GAA2583073.1"/>
    <property type="molecule type" value="Genomic_DNA"/>
</dbReference>
<dbReference type="Proteomes" id="UP001501509">
    <property type="component" value="Unassembled WGS sequence"/>
</dbReference>
<dbReference type="InterPro" id="IPR019026">
    <property type="entry name" value="Peptidase_M64_IgA"/>
</dbReference>
<comment type="caution">
    <text evidence="2">The sequence shown here is derived from an EMBL/GenBank/DDBJ whole genome shotgun (WGS) entry which is preliminary data.</text>
</comment>
<sequence>MRIATILCLLLAFLPGTAAAQIARTEWREVFSPDGTIQRVKLTRTPADAPAPRSVIAAADVVPIEVNGPSESRFDLVFVGDGYTSGQFTTYGQHVRSKFAEIMAIEPFRSHRTQFNVWQVNVASPQSGVDNDPYGVNRNTAMDMGFYCGGIQRLLCVNETKAQQYAAQAPDVDQVLALGNSTTYGGAGGRVATASGGNAQSGQVAIHELGHSIGGLADEYEGGNRYTGGEPREPNVSIYSRETMRQYRLKWHAWLGQATPDGGVIDTYEGGYYYRYGVYRPSQNSIMRTLGRQFNLPGREAMIAAFYRETGLIDAASGASTTLWVRPVSSRVTTTWTVDGHYAGQGNALHVPSLRLAKGTHTVTATVTDNTPWVRDPALKRGSLTDTRTWSIGG</sequence>